<keyword evidence="1" id="KW-0812">Transmembrane</keyword>
<name>A0A9P4SA67_9PEZI</name>
<feature type="transmembrane region" description="Helical" evidence="1">
    <location>
        <begin position="12"/>
        <end position="39"/>
    </location>
</feature>
<comment type="caution">
    <text evidence="2">The sequence shown here is derived from an EMBL/GenBank/DDBJ whole genome shotgun (WGS) entry which is preliminary data.</text>
</comment>
<keyword evidence="1" id="KW-0472">Membrane</keyword>
<evidence type="ECO:0000313" key="2">
    <source>
        <dbReference type="EMBL" id="KAF2838851.1"/>
    </source>
</evidence>
<gene>
    <name evidence="2" type="ORF">M501DRAFT_837315</name>
</gene>
<proteinExistence type="predicted"/>
<keyword evidence="1" id="KW-1133">Transmembrane helix</keyword>
<sequence length="77" mass="8651">MVGRHIDVCEMLLLVVIISIILSFLGGGRVGGVVIDVLYHIIEELVDVRSFTIYGGPRYELHIVYITLVPFGFLEVY</sequence>
<accession>A0A9P4SA67</accession>
<evidence type="ECO:0000313" key="3">
    <source>
        <dbReference type="Proteomes" id="UP000799429"/>
    </source>
</evidence>
<dbReference type="Proteomes" id="UP000799429">
    <property type="component" value="Unassembled WGS sequence"/>
</dbReference>
<protein>
    <submittedName>
        <fullName evidence="2">Uncharacterized protein</fullName>
    </submittedName>
</protein>
<evidence type="ECO:0000256" key="1">
    <source>
        <dbReference type="SAM" id="Phobius"/>
    </source>
</evidence>
<reference evidence="2" key="1">
    <citation type="journal article" date="2020" name="Stud. Mycol.">
        <title>101 Dothideomycetes genomes: a test case for predicting lifestyles and emergence of pathogens.</title>
        <authorList>
            <person name="Haridas S."/>
            <person name="Albert R."/>
            <person name="Binder M."/>
            <person name="Bloem J."/>
            <person name="Labutti K."/>
            <person name="Salamov A."/>
            <person name="Andreopoulos B."/>
            <person name="Baker S."/>
            <person name="Barry K."/>
            <person name="Bills G."/>
            <person name="Bluhm B."/>
            <person name="Cannon C."/>
            <person name="Castanera R."/>
            <person name="Culley D."/>
            <person name="Daum C."/>
            <person name="Ezra D."/>
            <person name="Gonzalez J."/>
            <person name="Henrissat B."/>
            <person name="Kuo A."/>
            <person name="Liang C."/>
            <person name="Lipzen A."/>
            <person name="Lutzoni F."/>
            <person name="Magnuson J."/>
            <person name="Mondo S."/>
            <person name="Nolan M."/>
            <person name="Ohm R."/>
            <person name="Pangilinan J."/>
            <person name="Park H.-J."/>
            <person name="Ramirez L."/>
            <person name="Alfaro M."/>
            <person name="Sun H."/>
            <person name="Tritt A."/>
            <person name="Yoshinaga Y."/>
            <person name="Zwiers L.-H."/>
            <person name="Turgeon B."/>
            <person name="Goodwin S."/>
            <person name="Spatafora J."/>
            <person name="Crous P."/>
            <person name="Grigoriev I."/>
        </authorList>
    </citation>
    <scope>NUCLEOTIDE SEQUENCE</scope>
    <source>
        <strain evidence="2">CBS 101060</strain>
    </source>
</reference>
<organism evidence="2 3">
    <name type="scientific">Patellaria atrata CBS 101060</name>
    <dbReference type="NCBI Taxonomy" id="1346257"/>
    <lineage>
        <taxon>Eukaryota</taxon>
        <taxon>Fungi</taxon>
        <taxon>Dikarya</taxon>
        <taxon>Ascomycota</taxon>
        <taxon>Pezizomycotina</taxon>
        <taxon>Dothideomycetes</taxon>
        <taxon>Dothideomycetes incertae sedis</taxon>
        <taxon>Patellariales</taxon>
        <taxon>Patellariaceae</taxon>
        <taxon>Patellaria</taxon>
    </lineage>
</organism>
<dbReference type="EMBL" id="MU006096">
    <property type="protein sequence ID" value="KAF2838851.1"/>
    <property type="molecule type" value="Genomic_DNA"/>
</dbReference>
<dbReference type="AlphaFoldDB" id="A0A9P4SA67"/>
<keyword evidence="3" id="KW-1185">Reference proteome</keyword>